<gene>
    <name evidence="3 4 5 6" type="primary">LOC106162337</name>
</gene>
<dbReference type="GO" id="GO:0003887">
    <property type="term" value="F:DNA-directed DNA polymerase activity"/>
    <property type="evidence" value="ECO:0007669"/>
    <property type="project" value="TreeGrafter"/>
</dbReference>
<evidence type="ECO:0000313" key="4">
    <source>
        <dbReference type="RefSeq" id="XP_013395073.1"/>
    </source>
</evidence>
<dbReference type="InterPro" id="IPR012337">
    <property type="entry name" value="RNaseH-like_sf"/>
</dbReference>
<dbReference type="SUPFAM" id="SSF53098">
    <property type="entry name" value="Ribonuclease H-like"/>
    <property type="match status" value="1"/>
</dbReference>
<dbReference type="RefSeq" id="XP_013395090.1">
    <property type="nucleotide sequence ID" value="XM_013539636.1"/>
</dbReference>
<evidence type="ECO:0000313" key="6">
    <source>
        <dbReference type="RefSeq" id="XP_013395090.1"/>
    </source>
</evidence>
<dbReference type="FunFam" id="3.30.420.390:FF:000004">
    <property type="entry name" value="DNA polymerase subunit gamma-1, mitochondrial"/>
    <property type="match status" value="1"/>
</dbReference>
<dbReference type="GeneID" id="106162337"/>
<feature type="domain" description="DNA mitochondrial polymerase exonuclease" evidence="1">
    <location>
        <begin position="63"/>
        <end position="344"/>
    </location>
</feature>
<dbReference type="RefSeq" id="XP_013395066.1">
    <property type="nucleotide sequence ID" value="XM_013539612.1"/>
</dbReference>
<dbReference type="OrthoDB" id="5588663at2759"/>
<keyword evidence="2" id="KW-1185">Reference proteome</keyword>
<dbReference type="GO" id="GO:0005760">
    <property type="term" value="C:gamma DNA polymerase complex"/>
    <property type="evidence" value="ECO:0007669"/>
    <property type="project" value="InterPro"/>
</dbReference>
<dbReference type="GO" id="GO:0006264">
    <property type="term" value="P:mitochondrial DNA replication"/>
    <property type="evidence" value="ECO:0007669"/>
    <property type="project" value="TreeGrafter"/>
</dbReference>
<dbReference type="PANTHER" id="PTHR10267">
    <property type="entry name" value="DNA POLYMERASE SUBUNIT GAMMA-1"/>
    <property type="match status" value="1"/>
</dbReference>
<sequence length="549" mass="63648">MQQKKMKCALIQLEFRCYPNPYTDKYLKKMQMVIPKTRAQKMKDIEKHLKSHDLWDKETTVVPEVNFDLPKLYGSNIDEHFKIIAEKQCAGYRKKADILTTGSLPYKPQTWAETQGWTRYNADGSTTRVEFPDEDSLVFDVEVLVPESDMPVLATAASPNHWYSWCNQHLIKSDAQGFFKMTPDELIPLDMDQGGWKEKVVVGHNVGFDRSFVKEQYLIKGPKTRFMDTMSMHIAVSGFTGSQRMLWNAKKTGSKSKSILELEERNKRLNKLPVFEWMEDGAPNNLSDVYQHYCQGAPLDKEVREVFLEGTTYELGLNIQNLMSYCADDVIATHQVFQILWPLFQERFPHPVTLAGMLQMGSSYLPLNANWNRYLETAEEIYNNKQSERERMLIKIANDACSLLEGNRYKEDPWLWDLDWSIQNLRIKKTPLSAKKKAKSDKVKTEETTVDIVSKVLSTKNLLYKVSAHMPGYPLWFKKFCPKLGEVPWSYGPTLITMRKNDTPKLMRMTWKGFPVHFDDNLGWGYLVPGRMDNLDVLQGEDEPKFPLK</sequence>
<reference evidence="3 4" key="1">
    <citation type="submission" date="2025-04" db="UniProtKB">
        <authorList>
            <consortium name="RefSeq"/>
        </authorList>
    </citation>
    <scope>IDENTIFICATION</scope>
    <source>
        <tissue evidence="3 4">Gonads</tissue>
    </source>
</reference>
<proteinExistence type="predicted"/>
<dbReference type="RefSeq" id="XP_013395082.1">
    <property type="nucleotide sequence ID" value="XM_013539628.1"/>
</dbReference>
<dbReference type="GO" id="GO:0008408">
    <property type="term" value="F:3'-5' exonuclease activity"/>
    <property type="evidence" value="ECO:0007669"/>
    <property type="project" value="TreeGrafter"/>
</dbReference>
<dbReference type="RefSeq" id="XP_013395073.1">
    <property type="nucleotide sequence ID" value="XM_013539619.1"/>
</dbReference>
<dbReference type="Pfam" id="PF18136">
    <property type="entry name" value="DNApol_Exo"/>
    <property type="match status" value="1"/>
</dbReference>
<dbReference type="InterPro" id="IPR002297">
    <property type="entry name" value="DNA-dir_DNA_pol_A_mt"/>
</dbReference>
<dbReference type="KEGG" id="lak:106162337"/>
<dbReference type="AlphaFoldDB" id="A0A1S3I9Z9"/>
<protein>
    <submittedName>
        <fullName evidence="3 4">DNA polymerase subunit gamma-1 isoform X1</fullName>
    </submittedName>
</protein>
<name>A0A1S3I9Z9_LINAN</name>
<dbReference type="FunFam" id="3.30.420.390:FF:000002">
    <property type="entry name" value="DNA polymerase gamma, catalytic subunit"/>
    <property type="match status" value="1"/>
</dbReference>
<evidence type="ECO:0000313" key="2">
    <source>
        <dbReference type="Proteomes" id="UP000085678"/>
    </source>
</evidence>
<organism evidence="2 5">
    <name type="scientific">Lingula anatina</name>
    <name type="common">Brachiopod</name>
    <name type="synonym">Lingula unguis</name>
    <dbReference type="NCBI Taxonomy" id="7574"/>
    <lineage>
        <taxon>Eukaryota</taxon>
        <taxon>Metazoa</taxon>
        <taxon>Spiralia</taxon>
        <taxon>Lophotrochozoa</taxon>
        <taxon>Brachiopoda</taxon>
        <taxon>Linguliformea</taxon>
        <taxon>Lingulata</taxon>
        <taxon>Lingulida</taxon>
        <taxon>Linguloidea</taxon>
        <taxon>Lingulidae</taxon>
        <taxon>Lingula</taxon>
    </lineage>
</organism>
<dbReference type="InterPro" id="IPR041336">
    <property type="entry name" value="DNApol_Exo"/>
</dbReference>
<accession>A0A1S3I9Z9</accession>
<dbReference type="GO" id="GO:0003677">
    <property type="term" value="F:DNA binding"/>
    <property type="evidence" value="ECO:0007669"/>
    <property type="project" value="InterPro"/>
</dbReference>
<dbReference type="Gene3D" id="3.30.420.390">
    <property type="match status" value="2"/>
</dbReference>
<evidence type="ECO:0000313" key="5">
    <source>
        <dbReference type="RefSeq" id="XP_013395082.1"/>
    </source>
</evidence>
<evidence type="ECO:0000259" key="1">
    <source>
        <dbReference type="Pfam" id="PF18136"/>
    </source>
</evidence>
<dbReference type="PRINTS" id="PR00867">
    <property type="entry name" value="DNAPOLG"/>
</dbReference>
<dbReference type="STRING" id="7574.A0A1S3I9Z9"/>
<evidence type="ECO:0000313" key="3">
    <source>
        <dbReference type="RefSeq" id="XP_013395066.1"/>
    </source>
</evidence>
<dbReference type="OMA" id="ATHEVFC"/>
<dbReference type="Proteomes" id="UP000085678">
    <property type="component" value="Unplaced"/>
</dbReference>
<dbReference type="PANTHER" id="PTHR10267:SF0">
    <property type="entry name" value="DNA POLYMERASE SUBUNIT GAMMA-1"/>
    <property type="match status" value="1"/>
</dbReference>